<dbReference type="InterPro" id="IPR029060">
    <property type="entry name" value="PIN-like_dom_sf"/>
</dbReference>
<organism evidence="2 3">
    <name type="scientific">Thermococcus siculi</name>
    <dbReference type="NCBI Taxonomy" id="72803"/>
    <lineage>
        <taxon>Archaea</taxon>
        <taxon>Methanobacteriati</taxon>
        <taxon>Methanobacteriota</taxon>
        <taxon>Thermococci</taxon>
        <taxon>Thermococcales</taxon>
        <taxon>Thermococcaceae</taxon>
        <taxon>Thermococcus</taxon>
    </lineage>
</organism>
<feature type="domain" description="PIN" evidence="1">
    <location>
        <begin position="10"/>
        <end position="147"/>
    </location>
</feature>
<dbReference type="RefSeq" id="WP_157727019.1">
    <property type="nucleotide sequence ID" value="NZ_CP015103.1"/>
</dbReference>
<dbReference type="PANTHER" id="PTHR39677:SF4">
    <property type="entry name" value="RIBONUCLEASE VAPC6"/>
    <property type="match status" value="1"/>
</dbReference>
<dbReference type="EMBL" id="CP015103">
    <property type="protein sequence ID" value="ASJ07816.1"/>
    <property type="molecule type" value="Genomic_DNA"/>
</dbReference>
<proteinExistence type="predicted"/>
<dbReference type="Pfam" id="PF01850">
    <property type="entry name" value="PIN"/>
    <property type="match status" value="1"/>
</dbReference>
<reference evidence="2 3" key="1">
    <citation type="submission" date="2016-04" db="EMBL/GenBank/DDBJ databases">
        <title>Complete genome sequence of Thermococcus siculi type strain RG-20.</title>
        <authorList>
            <person name="Oger P.M."/>
        </authorList>
    </citation>
    <scope>NUCLEOTIDE SEQUENCE [LARGE SCALE GENOMIC DNA]</scope>
    <source>
        <strain evidence="2 3">RG-20</strain>
    </source>
</reference>
<dbReference type="AlphaFoldDB" id="A0A2Z2MQ03"/>
<protein>
    <recommendedName>
        <fullName evidence="1">PIN domain-containing protein</fullName>
    </recommendedName>
</protein>
<dbReference type="PANTHER" id="PTHR39677">
    <property type="entry name" value="RIBONUCLEASE VAPC6"/>
    <property type="match status" value="1"/>
</dbReference>
<dbReference type="InterPro" id="IPR002716">
    <property type="entry name" value="PIN_dom"/>
</dbReference>
<dbReference type="OrthoDB" id="100662at2157"/>
<keyword evidence="3" id="KW-1185">Reference proteome</keyword>
<dbReference type="SUPFAM" id="SSF88723">
    <property type="entry name" value="PIN domain-like"/>
    <property type="match status" value="1"/>
</dbReference>
<evidence type="ECO:0000313" key="2">
    <source>
        <dbReference type="EMBL" id="ASJ07816.1"/>
    </source>
</evidence>
<accession>A0A2Z2MQ03</accession>
<evidence type="ECO:0000259" key="1">
    <source>
        <dbReference type="Pfam" id="PF01850"/>
    </source>
</evidence>
<sequence length="155" mass="17511">MSIYRSTGTFLDSSVLLNLLFETELTERARKLFSMADDPLVSETVVDECVYVTLRKKASSRGIMNIHGLRKFLKTEEGRTLLRESSEMVLSFIGKYGIEIIEDPDIFLTLSIAEKYGLLMHDAKIIGAMMSSGVRRIATLDRDFEGIPIIEVLKE</sequence>
<gene>
    <name evidence="2" type="ORF">A3L11_00665</name>
</gene>
<dbReference type="KEGG" id="tsl:A3L11_00665"/>
<name>A0A2Z2MQ03_9EURY</name>
<dbReference type="Proteomes" id="UP000250125">
    <property type="component" value="Chromosome"/>
</dbReference>
<dbReference type="GeneID" id="33316706"/>
<evidence type="ECO:0000313" key="3">
    <source>
        <dbReference type="Proteomes" id="UP000250125"/>
    </source>
</evidence>
<dbReference type="Gene3D" id="3.40.50.1010">
    <property type="entry name" value="5'-nuclease"/>
    <property type="match status" value="1"/>
</dbReference>